<feature type="compositionally biased region" description="Acidic residues" evidence="1">
    <location>
        <begin position="921"/>
        <end position="930"/>
    </location>
</feature>
<feature type="domain" description="Flagellar hook-length control protein-like C-terminal" evidence="2">
    <location>
        <begin position="821"/>
        <end position="891"/>
    </location>
</feature>
<gene>
    <name evidence="3" type="ORF">A4H02_00200</name>
</gene>
<feature type="compositionally biased region" description="Basic and acidic residues" evidence="1">
    <location>
        <begin position="893"/>
        <end position="902"/>
    </location>
</feature>
<feature type="region of interest" description="Disordered" evidence="1">
    <location>
        <begin position="739"/>
        <end position="767"/>
    </location>
</feature>
<evidence type="ECO:0000256" key="1">
    <source>
        <dbReference type="SAM" id="MobiDB-lite"/>
    </source>
</evidence>
<dbReference type="InterPro" id="IPR038610">
    <property type="entry name" value="FliK-like_C_sf"/>
</dbReference>
<accession>A0A1E3G5V4</accession>
<dbReference type="OrthoDB" id="38566at2"/>
<dbReference type="AlphaFoldDB" id="A0A1E3G5V4"/>
<reference evidence="4" key="1">
    <citation type="submission" date="2016-04" db="EMBL/GenBank/DDBJ databases">
        <title>The genome sequence project of a novel Fervidobacterium isolate from a hot spring in Thailand.</title>
        <authorList>
            <person name="Gonzalez J.M."/>
            <person name="Cuecas A."/>
            <person name="Kanoksilapatham W."/>
        </authorList>
    </citation>
    <scope>NUCLEOTIDE SEQUENCE [LARGE SCALE GENOMIC DNA]</scope>
    <source>
        <strain evidence="4">FC2004</strain>
    </source>
</reference>
<dbReference type="Gene3D" id="3.30.750.140">
    <property type="match status" value="1"/>
</dbReference>
<feature type="compositionally biased region" description="Polar residues" evidence="1">
    <location>
        <begin position="903"/>
        <end position="912"/>
    </location>
</feature>
<feature type="compositionally biased region" description="Basic and acidic residues" evidence="1">
    <location>
        <begin position="739"/>
        <end position="751"/>
    </location>
</feature>
<protein>
    <recommendedName>
        <fullName evidence="2">Flagellar hook-length control protein-like C-terminal domain-containing protein</fullName>
    </recommendedName>
</protein>
<name>A0A1E3G5V4_9BACT</name>
<feature type="region of interest" description="Disordered" evidence="1">
    <location>
        <begin position="49"/>
        <end position="106"/>
    </location>
</feature>
<dbReference type="Pfam" id="PF02120">
    <property type="entry name" value="Flg_hook"/>
    <property type="match status" value="1"/>
</dbReference>
<evidence type="ECO:0000259" key="2">
    <source>
        <dbReference type="Pfam" id="PF02120"/>
    </source>
</evidence>
<proteinExistence type="predicted"/>
<dbReference type="STRING" id="1008305.A4H02_00200"/>
<dbReference type="EMBL" id="LWAF01000001">
    <property type="protein sequence ID" value="ODN31243.1"/>
    <property type="molecule type" value="Genomic_DNA"/>
</dbReference>
<feature type="compositionally biased region" description="Polar residues" evidence="1">
    <location>
        <begin position="321"/>
        <end position="331"/>
    </location>
</feature>
<organism evidence="3 4">
    <name type="scientific">Fervidobacterium thailandense</name>
    <dbReference type="NCBI Taxonomy" id="1008305"/>
    <lineage>
        <taxon>Bacteria</taxon>
        <taxon>Thermotogati</taxon>
        <taxon>Thermotogota</taxon>
        <taxon>Thermotogae</taxon>
        <taxon>Thermotogales</taxon>
        <taxon>Fervidobacteriaceae</taxon>
        <taxon>Fervidobacterium</taxon>
    </lineage>
</organism>
<feature type="compositionally biased region" description="Basic and acidic residues" evidence="1">
    <location>
        <begin position="157"/>
        <end position="182"/>
    </location>
</feature>
<dbReference type="Proteomes" id="UP000094570">
    <property type="component" value="Unassembled WGS sequence"/>
</dbReference>
<feature type="region of interest" description="Disordered" evidence="1">
    <location>
        <begin position="311"/>
        <end position="349"/>
    </location>
</feature>
<comment type="caution">
    <text evidence="3">The sequence shown here is derived from an EMBL/GenBank/DDBJ whole genome shotgun (WGS) entry which is preliminary data.</text>
</comment>
<feature type="compositionally biased region" description="Polar residues" evidence="1">
    <location>
        <begin position="666"/>
        <end position="677"/>
    </location>
</feature>
<feature type="region of interest" description="Disordered" evidence="1">
    <location>
        <begin position="893"/>
        <end position="930"/>
    </location>
</feature>
<feature type="compositionally biased region" description="Low complexity" evidence="1">
    <location>
        <begin position="340"/>
        <end position="349"/>
    </location>
</feature>
<evidence type="ECO:0000313" key="3">
    <source>
        <dbReference type="EMBL" id="ODN31243.1"/>
    </source>
</evidence>
<dbReference type="InterPro" id="IPR021136">
    <property type="entry name" value="Flagellar_hook_control-like_C"/>
</dbReference>
<feature type="region of interest" description="Disordered" evidence="1">
    <location>
        <begin position="666"/>
        <end position="695"/>
    </location>
</feature>
<feature type="compositionally biased region" description="Basic and acidic residues" evidence="1">
    <location>
        <begin position="70"/>
        <end position="105"/>
    </location>
</feature>
<evidence type="ECO:0000313" key="4">
    <source>
        <dbReference type="Proteomes" id="UP000094570"/>
    </source>
</evidence>
<sequence>MIKVFNLLEIVSQQLGKQSVGPSQHVETDGLGFNEIFEIVLAKLSSELGSKSEGEPNSGARNQNEVSYDDGGKLIETKTPKREVLSNARVDERRGEDAKEGKQADESALMIPAEEFKDIEKPKEVVLLSELIFKMMDLETREQIHKPKSESGTGKGNPEKMQRDEGNCEEAKEYEEIPGEKLDIQSSRSLSLGKLENSYSSLHKHTVEETLYHSLNSGQDLTEPRVEVKPEGTFTPKTSNPSLHQQVIDNQAENASGERNNVWLGELVVNDSSNHRGTVQPERLNLVTHVQDENTPVSPRVRVNQSMTASESLAVRGNNPPKASNETSQVEVTKRTEHPQSQSRSVSQNVQMIQPKEVLKPMDMREDNPPKAGNETLRAELVRQTTLLQFQSTSISHKMEMVQRVKVSKTTDTGKNTLSTFLNGETGSFNKVLQYMRETGERNVEPSMRAHADLPSEVGFVGTGVSARFQINDTVVSRNSKSVRLNSEVNEGPLFEARLVEDGTTKSSTEFQKFERSVISVRLESVSKNVGPHSLNKEVELVRAVLDEGFRVEHSETLETSDKLEKCNPYVSITEMREFVRNVQAILQVSLPIADFVNGVQTAESKESKVVPGVWLESSENLKNVDEVRNRDIGERIQNLTGSEIFLGSGRYFAELKSTLEATRNSGFLSQPTTDGSAENLKERPNLESDANFRNTEPLSSKNIVEIKEFKHTQVTRGVNPEFERSMNLKELMQIERETPKKLLSNDEQPEKQSQNRGQDLTKPNERFSSNAGVAFLNSADGMNPGSSNKLEFSELLQHSRNLEEIYQRIRDFTLSPRVEDKIEMKLQPDFLGNLEVQLRKEGSALYVTFVTESKNGKEMLEKGIYILRERLSGLDFDVRGLEIKVREEEQYNYQEGRRDHQGGQQERQFAGSSRKRWVIEDADEREQDI</sequence>
<keyword evidence="4" id="KW-1185">Reference proteome</keyword>
<feature type="region of interest" description="Disordered" evidence="1">
    <location>
        <begin position="142"/>
        <end position="182"/>
    </location>
</feature>